<accession>A0A7W4WG21</accession>
<name>A0A7W4WG21_9GAMM</name>
<evidence type="ECO:0000313" key="2">
    <source>
        <dbReference type="Proteomes" id="UP000535937"/>
    </source>
</evidence>
<dbReference type="AlphaFoldDB" id="A0A7W4WG21"/>
<dbReference type="Proteomes" id="UP000535937">
    <property type="component" value="Unassembled WGS sequence"/>
</dbReference>
<dbReference type="EMBL" id="JACHWZ010000035">
    <property type="protein sequence ID" value="MBB3063542.1"/>
    <property type="molecule type" value="Genomic_DNA"/>
</dbReference>
<reference evidence="1 2" key="1">
    <citation type="submission" date="2020-08" db="EMBL/GenBank/DDBJ databases">
        <title>Genomic Encyclopedia of Type Strains, Phase III (KMG-III): the genomes of soil and plant-associated and newly described type strains.</title>
        <authorList>
            <person name="Whitman W."/>
        </authorList>
    </citation>
    <scope>NUCLEOTIDE SEQUENCE [LARGE SCALE GENOMIC DNA]</scope>
    <source>
        <strain evidence="1 2">CECT 8799</strain>
    </source>
</reference>
<dbReference type="RefSeq" id="WP_183463816.1">
    <property type="nucleotide sequence ID" value="NZ_JACHWZ010000035.1"/>
</dbReference>
<gene>
    <name evidence="1" type="ORF">FHS09_004401</name>
</gene>
<protein>
    <submittedName>
        <fullName evidence="1">Uncharacterized protein</fullName>
    </submittedName>
</protein>
<keyword evidence="2" id="KW-1185">Reference proteome</keyword>
<sequence length="209" mass="22851">MNCNRAKQELELMREQNGGSLLHHLRQCASCRDYAEELRVVRLLRSMPAPEPSEGFEHRVLRSALPQSRVEPQARLRGWQLATAASLLLAVMMAVPRWQSSQSAAPQIVSTLPVSVSLDSARPLEGAVIRVSLPSHLALDGYPGVQDLEWQANLNAGANRLTLPVRLQGAESGGEILIEVEHEGARKTFRVPVQFRPSGGAATAPIQKT</sequence>
<organism evidence="1 2">
    <name type="scientific">Microbulbifer rhizosphaerae</name>
    <dbReference type="NCBI Taxonomy" id="1562603"/>
    <lineage>
        <taxon>Bacteria</taxon>
        <taxon>Pseudomonadati</taxon>
        <taxon>Pseudomonadota</taxon>
        <taxon>Gammaproteobacteria</taxon>
        <taxon>Cellvibrionales</taxon>
        <taxon>Microbulbiferaceae</taxon>
        <taxon>Microbulbifer</taxon>
    </lineage>
</organism>
<proteinExistence type="predicted"/>
<evidence type="ECO:0000313" key="1">
    <source>
        <dbReference type="EMBL" id="MBB3063542.1"/>
    </source>
</evidence>
<comment type="caution">
    <text evidence="1">The sequence shown here is derived from an EMBL/GenBank/DDBJ whole genome shotgun (WGS) entry which is preliminary data.</text>
</comment>